<gene>
    <name evidence="5" type="ORF">DEJ51_14260</name>
</gene>
<sequence>MRSAAARQKSALAATATALLALAAPLLTGTEASAASVSTWDKVAQCEASGNWSINTGNGYYGGLQISMSTWRAFGGTQYASRPDQATKQQQILTGEKILAGQGQGAWPSCGAAAGLGADRANPYPTAPSYPDPASLPAGTLVKSPNGAAVKVMISGAGIPVAASDVTPGHYDLSKIVLVDNAAFNGLPSSPPAGTVVHDQAGGAKRYVVVDGAALLISAADWTADGYNTRADMGVPTAWLQDAAHRTITSGRVVMDQSGSDPARFVMVNGSALHISAAEWTANGYDTRSLMGVPTDWLKAAGTRQVPNGTVVKDASGADATVYVMAGGVAVPLTYADFTGFGYDKRPLEGAPGQWLTAAAAKAAPADGTLLLSPESNTVWQVTGGKKKALTADAFGPGKLSFDDVVSVPTAFTAKLPTAV</sequence>
<accession>A0A5P2DR70</accession>
<dbReference type="SUPFAM" id="SSF53955">
    <property type="entry name" value="Lysozyme-like"/>
    <property type="match status" value="1"/>
</dbReference>
<name>A0A5P2DR70_STRVZ</name>
<dbReference type="InterPro" id="IPR023346">
    <property type="entry name" value="Lysozyme-like_dom_sf"/>
</dbReference>
<evidence type="ECO:0000313" key="6">
    <source>
        <dbReference type="Proteomes" id="UP000324101"/>
    </source>
</evidence>
<keyword evidence="3" id="KW-0732">Signal</keyword>
<evidence type="ECO:0000256" key="3">
    <source>
        <dbReference type="SAM" id="SignalP"/>
    </source>
</evidence>
<dbReference type="Gene3D" id="1.10.530.10">
    <property type="match status" value="1"/>
</dbReference>
<dbReference type="AlphaFoldDB" id="A0A5P2DR70"/>
<dbReference type="InterPro" id="IPR010618">
    <property type="entry name" value="RPF"/>
</dbReference>
<feature type="domain" description="Resuscitation-promoting factor core lysozyme-like" evidence="4">
    <location>
        <begin position="35"/>
        <end position="110"/>
    </location>
</feature>
<protein>
    <recommendedName>
        <fullName evidence="4">Resuscitation-promoting factor core lysozyme-like domain-containing protein</fullName>
    </recommendedName>
</protein>
<evidence type="ECO:0000256" key="1">
    <source>
        <dbReference type="ARBA" id="ARBA00010830"/>
    </source>
</evidence>
<evidence type="ECO:0000256" key="2">
    <source>
        <dbReference type="ARBA" id="ARBA00022801"/>
    </source>
</evidence>
<reference evidence="5 6" key="1">
    <citation type="submission" date="2018-05" db="EMBL/GenBank/DDBJ databases">
        <title>Streptomyces venezuelae.</title>
        <authorList>
            <person name="Kim W."/>
            <person name="Lee N."/>
            <person name="Cho B.-K."/>
        </authorList>
    </citation>
    <scope>NUCLEOTIDE SEQUENCE [LARGE SCALE GENOMIC DNA]</scope>
    <source>
        <strain evidence="5 6">ATCC 21018</strain>
    </source>
</reference>
<organism evidence="5 6">
    <name type="scientific">Streptomyces venezuelae</name>
    <dbReference type="NCBI Taxonomy" id="54571"/>
    <lineage>
        <taxon>Bacteria</taxon>
        <taxon>Bacillati</taxon>
        <taxon>Actinomycetota</taxon>
        <taxon>Actinomycetes</taxon>
        <taxon>Kitasatosporales</taxon>
        <taxon>Streptomycetaceae</taxon>
        <taxon>Streptomyces</taxon>
    </lineage>
</organism>
<keyword evidence="2" id="KW-0378">Hydrolase</keyword>
<proteinExistence type="inferred from homology"/>
<dbReference type="EMBL" id="CP029189">
    <property type="protein sequence ID" value="QES55209.1"/>
    <property type="molecule type" value="Genomic_DNA"/>
</dbReference>
<dbReference type="CDD" id="cd13925">
    <property type="entry name" value="RPF"/>
    <property type="match status" value="1"/>
</dbReference>
<evidence type="ECO:0000259" key="4">
    <source>
        <dbReference type="Pfam" id="PF06737"/>
    </source>
</evidence>
<dbReference type="RefSeq" id="WP_150257926.1">
    <property type="nucleotide sequence ID" value="NZ_CP029189.1"/>
</dbReference>
<dbReference type="Pfam" id="PF06737">
    <property type="entry name" value="Transglycosylas"/>
    <property type="match status" value="1"/>
</dbReference>
<comment type="similarity">
    <text evidence="1">Belongs to the transglycosylase family. Rpf subfamily.</text>
</comment>
<dbReference type="OrthoDB" id="9815928at2"/>
<evidence type="ECO:0000313" key="5">
    <source>
        <dbReference type="EMBL" id="QES55209.1"/>
    </source>
</evidence>
<dbReference type="GO" id="GO:0016787">
    <property type="term" value="F:hydrolase activity"/>
    <property type="evidence" value="ECO:0007669"/>
    <property type="project" value="UniProtKB-KW"/>
</dbReference>
<feature type="chain" id="PRO_5024868513" description="Resuscitation-promoting factor core lysozyme-like domain-containing protein" evidence="3">
    <location>
        <begin position="35"/>
        <end position="420"/>
    </location>
</feature>
<dbReference type="Proteomes" id="UP000324101">
    <property type="component" value="Chromosome"/>
</dbReference>
<feature type="signal peptide" evidence="3">
    <location>
        <begin position="1"/>
        <end position="34"/>
    </location>
</feature>